<dbReference type="EMBL" id="JAYKLX010000001">
    <property type="protein sequence ID" value="MEB3344271.1"/>
    <property type="molecule type" value="Genomic_DNA"/>
</dbReference>
<name>A0ABU5ZQB9_9FLAO</name>
<sequence length="368" mass="42754">MKIFVGLLLLFGTISCTQKNTKDLDYVINKFNENANQIRNVEYKIHRIDTFPRAGLVWDNSGYAYAEKQVEDTIFGISFYAKRFDINKEYIYKNSIGYEFDEEKKEFKNEKGAIGFLGKPGGQMISLNIFKLDSMYSNIELSTNPSYYVLKYEFEDDTIYNVTQVTKTLYLRKKDFFPVKIIRRSKVLDNSSASYLTFSNIKVNTGNNHKIDSLIENKIVTYSRINEKTKKRNRIIGKPISTISLPNLENDTLVHLEVNKPILLDFWETWCGPCIASLPKIEELAIKYSNDIQIIGIVSEDRENARKLIKKKNITFLNVLGNNNLLKQYNINSFPRYILIDNSGIIQKEYFSFSKQIEKDINKLTSIE</sequence>
<dbReference type="CDD" id="cd02966">
    <property type="entry name" value="TlpA_like_family"/>
    <property type="match status" value="1"/>
</dbReference>
<evidence type="ECO:0000259" key="1">
    <source>
        <dbReference type="PROSITE" id="PS51352"/>
    </source>
</evidence>
<dbReference type="InterPro" id="IPR013740">
    <property type="entry name" value="Redoxin"/>
</dbReference>
<dbReference type="Proteomes" id="UP001327027">
    <property type="component" value="Unassembled WGS sequence"/>
</dbReference>
<dbReference type="PANTHER" id="PTHR42852:SF13">
    <property type="entry name" value="PROTEIN DIPZ"/>
    <property type="match status" value="1"/>
</dbReference>
<accession>A0ABU5ZQB9</accession>
<dbReference type="PROSITE" id="PS51352">
    <property type="entry name" value="THIOREDOXIN_2"/>
    <property type="match status" value="1"/>
</dbReference>
<comment type="caution">
    <text evidence="2">The sequence shown here is derived from an EMBL/GenBank/DDBJ whole genome shotgun (WGS) entry which is preliminary data.</text>
</comment>
<dbReference type="PROSITE" id="PS51257">
    <property type="entry name" value="PROKAR_LIPOPROTEIN"/>
    <property type="match status" value="1"/>
</dbReference>
<dbReference type="InterPro" id="IPR050553">
    <property type="entry name" value="Thioredoxin_ResA/DsbE_sf"/>
</dbReference>
<keyword evidence="3" id="KW-1185">Reference proteome</keyword>
<protein>
    <submittedName>
        <fullName evidence="2">TlpA disulfide reductase family protein</fullName>
    </submittedName>
</protein>
<proteinExistence type="predicted"/>
<organism evidence="2 3">
    <name type="scientific">Aquimarina gracilis</name>
    <dbReference type="NCBI Taxonomy" id="874422"/>
    <lineage>
        <taxon>Bacteria</taxon>
        <taxon>Pseudomonadati</taxon>
        <taxon>Bacteroidota</taxon>
        <taxon>Flavobacteriia</taxon>
        <taxon>Flavobacteriales</taxon>
        <taxon>Flavobacteriaceae</taxon>
        <taxon>Aquimarina</taxon>
    </lineage>
</organism>
<dbReference type="Gene3D" id="3.40.30.10">
    <property type="entry name" value="Glutaredoxin"/>
    <property type="match status" value="1"/>
</dbReference>
<dbReference type="RefSeq" id="WP_324178320.1">
    <property type="nucleotide sequence ID" value="NZ_BAABAW010000016.1"/>
</dbReference>
<evidence type="ECO:0000313" key="3">
    <source>
        <dbReference type="Proteomes" id="UP001327027"/>
    </source>
</evidence>
<gene>
    <name evidence="2" type="ORF">U6A24_02305</name>
</gene>
<evidence type="ECO:0000313" key="2">
    <source>
        <dbReference type="EMBL" id="MEB3344271.1"/>
    </source>
</evidence>
<dbReference type="SUPFAM" id="SSF52833">
    <property type="entry name" value="Thioredoxin-like"/>
    <property type="match status" value="1"/>
</dbReference>
<dbReference type="InterPro" id="IPR036249">
    <property type="entry name" value="Thioredoxin-like_sf"/>
</dbReference>
<dbReference type="Pfam" id="PF08534">
    <property type="entry name" value="Redoxin"/>
    <property type="match status" value="1"/>
</dbReference>
<dbReference type="InterPro" id="IPR013766">
    <property type="entry name" value="Thioredoxin_domain"/>
</dbReference>
<feature type="domain" description="Thioredoxin" evidence="1">
    <location>
        <begin position="234"/>
        <end position="368"/>
    </location>
</feature>
<reference evidence="2 3" key="1">
    <citation type="journal article" date="2013" name="Int. J. Syst. Evol. Microbiol.">
        <title>Aquimarina gracilis sp. nov., isolated from the gut microflora of a mussel, Mytilus coruscus, and emended description of Aquimarina spongiae.</title>
        <authorList>
            <person name="Park S.C."/>
            <person name="Choe H.N."/>
            <person name="Baik K.S."/>
            <person name="Seong C.N."/>
        </authorList>
    </citation>
    <scope>NUCLEOTIDE SEQUENCE [LARGE SCALE GENOMIC DNA]</scope>
    <source>
        <strain evidence="2 3">PSC32</strain>
    </source>
</reference>
<dbReference type="PANTHER" id="PTHR42852">
    <property type="entry name" value="THIOL:DISULFIDE INTERCHANGE PROTEIN DSBE"/>
    <property type="match status" value="1"/>
</dbReference>